<organism evidence="1 2">
    <name type="scientific">Heterotrigona itama</name>
    <dbReference type="NCBI Taxonomy" id="395501"/>
    <lineage>
        <taxon>Eukaryota</taxon>
        <taxon>Metazoa</taxon>
        <taxon>Ecdysozoa</taxon>
        <taxon>Arthropoda</taxon>
        <taxon>Hexapoda</taxon>
        <taxon>Insecta</taxon>
        <taxon>Pterygota</taxon>
        <taxon>Neoptera</taxon>
        <taxon>Endopterygota</taxon>
        <taxon>Hymenoptera</taxon>
        <taxon>Apocrita</taxon>
        <taxon>Aculeata</taxon>
        <taxon>Apoidea</taxon>
        <taxon>Anthophila</taxon>
        <taxon>Apidae</taxon>
        <taxon>Heterotrigona</taxon>
    </lineage>
</organism>
<proteinExistence type="predicted"/>
<evidence type="ECO:0000313" key="1">
    <source>
        <dbReference type="EMBL" id="CAD1475683.1"/>
    </source>
</evidence>
<reference evidence="1" key="1">
    <citation type="submission" date="2020-07" db="EMBL/GenBank/DDBJ databases">
        <authorList>
            <person name="Nazaruddin N."/>
        </authorList>
    </citation>
    <scope>NUCLEOTIDE SEQUENCE</scope>
</reference>
<keyword evidence="2" id="KW-1185">Reference proteome</keyword>
<sequence length="109" mass="11874">MLDTEANDSLEPVFLRDMFSAAPVGLCTMHDDLLLDGDRLTLCAGANSPIRENAGKKSQGCHRYPFTSVLYAIEVINTATGCDRVTLINSTLQNRTKQYSHAADICAPL</sequence>
<name>A0A6V7H7X0_9HYME</name>
<gene>
    <name evidence="1" type="ORF">MHI_LOCUS590582</name>
</gene>
<comment type="caution">
    <text evidence="1">The sequence shown here is derived from an EMBL/GenBank/DDBJ whole genome shotgun (WGS) entry which is preliminary data.</text>
</comment>
<evidence type="ECO:0000313" key="2">
    <source>
        <dbReference type="Proteomes" id="UP000752696"/>
    </source>
</evidence>
<dbReference type="Proteomes" id="UP000752696">
    <property type="component" value="Unassembled WGS sequence"/>
</dbReference>
<accession>A0A6V7H7X0</accession>
<dbReference type="AlphaFoldDB" id="A0A6V7H7X0"/>
<dbReference type="EMBL" id="CAJDYZ010008687">
    <property type="protein sequence ID" value="CAD1475683.1"/>
    <property type="molecule type" value="Genomic_DNA"/>
</dbReference>
<protein>
    <submittedName>
        <fullName evidence="1">Uncharacterized protein</fullName>
    </submittedName>
</protein>